<proteinExistence type="predicted"/>
<evidence type="ECO:0000256" key="1">
    <source>
        <dbReference type="SAM" id="MobiDB-lite"/>
    </source>
</evidence>
<dbReference type="EMBL" id="BLBS01000040">
    <property type="protein sequence ID" value="GET90304.1"/>
    <property type="molecule type" value="Genomic_DNA"/>
</dbReference>
<comment type="caution">
    <text evidence="3">The sequence shown here is derived from an EMBL/GenBank/DDBJ whole genome shotgun (WGS) entry which is preliminary data.</text>
</comment>
<dbReference type="GO" id="GO:0005657">
    <property type="term" value="C:replication fork"/>
    <property type="evidence" value="ECO:0007669"/>
    <property type="project" value="TreeGrafter"/>
</dbReference>
<dbReference type="GO" id="GO:0033065">
    <property type="term" value="C:Rad51C-XRCC3 complex"/>
    <property type="evidence" value="ECO:0007669"/>
    <property type="project" value="TreeGrafter"/>
</dbReference>
<dbReference type="InterPro" id="IPR014774">
    <property type="entry name" value="KaiC-like_dom"/>
</dbReference>
<feature type="region of interest" description="Disordered" evidence="1">
    <location>
        <begin position="169"/>
        <end position="190"/>
    </location>
</feature>
<keyword evidence="4" id="KW-1185">Reference proteome</keyword>
<dbReference type="VEuPathDB" id="TriTrypDB:LtaPh_2904600"/>
<dbReference type="GO" id="GO:0045003">
    <property type="term" value="P:double-strand break repair via synthesis-dependent strand annealing"/>
    <property type="evidence" value="ECO:0007669"/>
    <property type="project" value="TreeGrafter"/>
</dbReference>
<dbReference type="Gene3D" id="3.40.50.300">
    <property type="entry name" value="P-loop containing nucleotide triphosphate hydrolases"/>
    <property type="match status" value="1"/>
</dbReference>
<reference evidence="3" key="1">
    <citation type="submission" date="2019-11" db="EMBL/GenBank/DDBJ databases">
        <title>Leishmania tarentolae CDS.</title>
        <authorList>
            <person name="Goto Y."/>
            <person name="Yamagishi J."/>
        </authorList>
    </citation>
    <scope>NUCLEOTIDE SEQUENCE [LARGE SCALE GENOMIC DNA]</scope>
    <source>
        <strain evidence="3">Parrot Tar II</strain>
    </source>
</reference>
<evidence type="ECO:0000313" key="3">
    <source>
        <dbReference type="EMBL" id="GET90304.1"/>
    </source>
</evidence>
<accession>A0A640KMQ8</accession>
<dbReference type="Pfam" id="PF06745">
    <property type="entry name" value="ATPase"/>
    <property type="match status" value="1"/>
</dbReference>
<dbReference type="InterPro" id="IPR027417">
    <property type="entry name" value="P-loop_NTPase"/>
</dbReference>
<evidence type="ECO:0000313" key="4">
    <source>
        <dbReference type="Proteomes" id="UP000419144"/>
    </source>
</evidence>
<dbReference type="GO" id="GO:0000722">
    <property type="term" value="P:telomere maintenance via recombination"/>
    <property type="evidence" value="ECO:0007669"/>
    <property type="project" value="TreeGrafter"/>
</dbReference>
<dbReference type="Proteomes" id="UP000419144">
    <property type="component" value="Unassembled WGS sequence"/>
</dbReference>
<feature type="domain" description="KaiC-like" evidence="2">
    <location>
        <begin position="281"/>
        <end position="326"/>
    </location>
</feature>
<evidence type="ECO:0000259" key="2">
    <source>
        <dbReference type="Pfam" id="PF06745"/>
    </source>
</evidence>
<dbReference type="SUPFAM" id="SSF52540">
    <property type="entry name" value="P-loop containing nucleoside triphosphate hydrolases"/>
    <property type="match status" value="1"/>
</dbReference>
<dbReference type="OrthoDB" id="1861185at2759"/>
<feature type="compositionally biased region" description="Polar residues" evidence="1">
    <location>
        <begin position="177"/>
        <end position="186"/>
    </location>
</feature>
<gene>
    <name evidence="3" type="ORF">LtaPh_2904600</name>
</gene>
<dbReference type="PANTHER" id="PTHR46487:SF1">
    <property type="entry name" value="DNA REPAIR PROTEIN XRCC3"/>
    <property type="match status" value="1"/>
</dbReference>
<dbReference type="GO" id="GO:0090656">
    <property type="term" value="P:t-circle formation"/>
    <property type="evidence" value="ECO:0007669"/>
    <property type="project" value="TreeGrafter"/>
</dbReference>
<organism evidence="3 4">
    <name type="scientific">Leishmania tarentolae</name>
    <name type="common">Sauroleishmania tarentolae</name>
    <dbReference type="NCBI Taxonomy" id="5689"/>
    <lineage>
        <taxon>Eukaryota</taxon>
        <taxon>Discoba</taxon>
        <taxon>Euglenozoa</taxon>
        <taxon>Kinetoplastea</taxon>
        <taxon>Metakinetoplastina</taxon>
        <taxon>Trypanosomatida</taxon>
        <taxon>Trypanosomatidae</taxon>
        <taxon>Leishmaniinae</taxon>
        <taxon>Leishmania</taxon>
        <taxon>lizard Leishmania</taxon>
    </lineage>
</organism>
<dbReference type="PANTHER" id="PTHR46487">
    <property type="entry name" value="DNA REPAIR PROTEIN XRCC3"/>
    <property type="match status" value="1"/>
</dbReference>
<dbReference type="GO" id="GO:0071140">
    <property type="term" value="P:resolution of mitotic recombination intermediates"/>
    <property type="evidence" value="ECO:0007669"/>
    <property type="project" value="TreeGrafter"/>
</dbReference>
<sequence>MSAIAPASNAHKDTGSCAPCHASSLRFGNGDEKEKAKGVGVSVNKGEAMETLDPLRCFTDCDVVRGVLAAHLAAPAFSSWTEKGIDLTSALSGAPPPSAWKTERMQKALVTLMDRAAGDMDVSRVRHGQGEFSKNLEGARSRLCVDTLLLHLTAEGPSLRAALRRHRGQLQPIPPQDDTTTQSESRVYNEVHTSSEEDEALAILTRCVASVALANRNLGGIVQEDTQEEHTPASSVLQTCTALSLLRSNSLLRPRLPVGVDHMATSGTVIAATDARTYWCSTGCTGLDQALGGGGFRSGWVTEVYGEAGTGKTQLGLQCLLQQAATDVCYAAVALALANNADFTSLAQKATKAGVWGSNHPAVKCMGVFDCGTAEAARCAVVYLVSEDVPTSRLGPLAAAAVERAVRSLRLHSLINQLPSCVVKTVWDSVENTCTVPMVLSRLQIRHVTSVSEVLRLLEPLPHPQFAQFAGIASPNNTIPNTAQSPRSSSLIDAVRVLAGSHGRAVVVLDSIAAAVVAGQWNMQGVAQPDATVATLGLRLRLTAMAHNWCIIVTNQVRAIPTIARQRQCALARIKRTRSPATSTTAFASLASRTAVPALGFSWASAPHCRVLLRKSLAHGVRQLVLHHAPSHPPAQVSYVITEHGIEDA</sequence>
<name>A0A640KMQ8_LEITA</name>
<dbReference type="AlphaFoldDB" id="A0A640KMQ8"/>
<dbReference type="GO" id="GO:0000400">
    <property type="term" value="F:four-way junction DNA binding"/>
    <property type="evidence" value="ECO:0007669"/>
    <property type="project" value="TreeGrafter"/>
</dbReference>
<protein>
    <recommendedName>
        <fullName evidence="2">KaiC-like domain-containing protein</fullName>
    </recommendedName>
</protein>